<dbReference type="PANTHER" id="PTHR24320">
    <property type="entry name" value="RETINOL DEHYDROGENASE"/>
    <property type="match status" value="1"/>
</dbReference>
<evidence type="ECO:0000256" key="3">
    <source>
        <dbReference type="SAM" id="MobiDB-lite"/>
    </source>
</evidence>
<feature type="region of interest" description="Disordered" evidence="3">
    <location>
        <begin position="1"/>
        <end position="23"/>
    </location>
</feature>
<protein>
    <recommendedName>
        <fullName evidence="6">Short-chain dehydrogenase</fullName>
    </recommendedName>
</protein>
<dbReference type="SUPFAM" id="SSF51735">
    <property type="entry name" value="NAD(P)-binding Rossmann-fold domains"/>
    <property type="match status" value="1"/>
</dbReference>
<dbReference type="PANTHER" id="PTHR24320:SF272">
    <property type="entry name" value="NAD(P)-BINDING ROSSMANN-FOLD SUPERFAMILY PROTEIN"/>
    <property type="match status" value="1"/>
</dbReference>
<evidence type="ECO:0000313" key="5">
    <source>
        <dbReference type="Proteomes" id="UP001465668"/>
    </source>
</evidence>
<dbReference type="PRINTS" id="PR00081">
    <property type="entry name" value="GDHRDH"/>
</dbReference>
<keyword evidence="5" id="KW-1185">Reference proteome</keyword>
<dbReference type="Proteomes" id="UP001465668">
    <property type="component" value="Unassembled WGS sequence"/>
</dbReference>
<comment type="caution">
    <text evidence="4">The sequence shown here is derived from an EMBL/GenBank/DDBJ whole genome shotgun (WGS) entry which is preliminary data.</text>
</comment>
<proteinExistence type="inferred from homology"/>
<sequence>MACLAPYAEPHEQKNLNGTGDGRPTAAQIIKDQGLVDSPEWRGRVVLITGCSPGGLGPETAKAIHLTGADIFITSRDLFKGQQVANEILADGKPGKVEVIQMDLGSLASVRTTAAEFLRKGGNKLDILINNAGIMACPKGKTKDGFELQFGTNHLGHFLLFQLLKDALLASATPSFNSRVISVASAAHRRGKINFDDLGFEKTEYTPLGAYDQSKLANILFANELDRKYKSQNLRALSLHPGGILTPLARYLPTVADIKADPLLYGTLKNPAQGAATTVWGAVAREWEGKGGVYLDEVAEGWLTPDDALYYHGGYAPQAFDPPTEKKLWDVSSELVGLSE</sequence>
<reference evidence="4 5" key="1">
    <citation type="submission" date="2024-02" db="EMBL/GenBank/DDBJ databases">
        <title>First draft genome assembly of two strains of Seiridium cardinale.</title>
        <authorList>
            <person name="Emiliani G."/>
            <person name="Scali E."/>
        </authorList>
    </citation>
    <scope>NUCLEOTIDE SEQUENCE [LARGE SCALE GENOMIC DNA]</scope>
    <source>
        <strain evidence="4 5">BM-138-000479</strain>
    </source>
</reference>
<accession>A0ABR2XZB2</accession>
<evidence type="ECO:0000256" key="1">
    <source>
        <dbReference type="ARBA" id="ARBA00006484"/>
    </source>
</evidence>
<dbReference type="Pfam" id="PF00106">
    <property type="entry name" value="adh_short"/>
    <property type="match status" value="1"/>
</dbReference>
<dbReference type="Gene3D" id="3.40.50.720">
    <property type="entry name" value="NAD(P)-binding Rossmann-like Domain"/>
    <property type="match status" value="1"/>
</dbReference>
<dbReference type="EMBL" id="JARVKM010000012">
    <property type="protein sequence ID" value="KAK9779092.1"/>
    <property type="molecule type" value="Genomic_DNA"/>
</dbReference>
<dbReference type="InterPro" id="IPR036291">
    <property type="entry name" value="NAD(P)-bd_dom_sf"/>
</dbReference>
<dbReference type="CDD" id="cd05327">
    <property type="entry name" value="retinol-DH_like_SDR_c_like"/>
    <property type="match status" value="1"/>
</dbReference>
<dbReference type="InterPro" id="IPR002347">
    <property type="entry name" value="SDR_fam"/>
</dbReference>
<evidence type="ECO:0008006" key="6">
    <source>
        <dbReference type="Google" id="ProtNLM"/>
    </source>
</evidence>
<organism evidence="4 5">
    <name type="scientific">Seiridium cardinale</name>
    <dbReference type="NCBI Taxonomy" id="138064"/>
    <lineage>
        <taxon>Eukaryota</taxon>
        <taxon>Fungi</taxon>
        <taxon>Dikarya</taxon>
        <taxon>Ascomycota</taxon>
        <taxon>Pezizomycotina</taxon>
        <taxon>Sordariomycetes</taxon>
        <taxon>Xylariomycetidae</taxon>
        <taxon>Amphisphaeriales</taxon>
        <taxon>Sporocadaceae</taxon>
        <taxon>Seiridium</taxon>
    </lineage>
</organism>
<evidence type="ECO:0000313" key="4">
    <source>
        <dbReference type="EMBL" id="KAK9779092.1"/>
    </source>
</evidence>
<comment type="similarity">
    <text evidence="1">Belongs to the short-chain dehydrogenases/reductases (SDR) family.</text>
</comment>
<keyword evidence="2" id="KW-0560">Oxidoreductase</keyword>
<evidence type="ECO:0000256" key="2">
    <source>
        <dbReference type="ARBA" id="ARBA00023002"/>
    </source>
</evidence>
<name>A0ABR2XZB2_9PEZI</name>
<gene>
    <name evidence="4" type="ORF">SCAR479_03959</name>
</gene>